<dbReference type="AlphaFoldDB" id="A0ABD6WC21"/>
<evidence type="ECO:0000313" key="4">
    <source>
        <dbReference type="Proteomes" id="UP000237881"/>
    </source>
</evidence>
<name>A0ABD6WC21_RATRA</name>
<feature type="transmembrane region" description="Helical" evidence="1">
    <location>
        <begin position="67"/>
        <end position="86"/>
    </location>
</feature>
<proteinExistence type="predicted"/>
<evidence type="ECO:0000313" key="5">
    <source>
        <dbReference type="Proteomes" id="UP000239698"/>
    </source>
</evidence>
<dbReference type="RefSeq" id="WP_097166620.1">
    <property type="nucleotide sequence ID" value="NZ_CP028129.1"/>
</dbReference>
<organism evidence="2 4">
    <name type="scientific">Rathayibacter rathayi</name>
    <name type="common">Corynebacterium rathayi</name>
    <dbReference type="NCBI Taxonomy" id="33887"/>
    <lineage>
        <taxon>Bacteria</taxon>
        <taxon>Bacillati</taxon>
        <taxon>Actinomycetota</taxon>
        <taxon>Actinomycetes</taxon>
        <taxon>Micrococcales</taxon>
        <taxon>Microbacteriaceae</taxon>
        <taxon>Rathayibacter</taxon>
    </lineage>
</organism>
<reference evidence="4 5" key="1">
    <citation type="submission" date="2018-02" db="EMBL/GenBank/DDBJ databases">
        <title>Bacteriophage NCPPB3778 and a type I-E CRISPR drive the evolution of the US Biological Select Agent, Rathayibacter toxicus.</title>
        <authorList>
            <person name="Davis E.W.II."/>
            <person name="Tabima J.F."/>
            <person name="Weisberg A.J."/>
            <person name="Lopes L.D."/>
            <person name="Wiseman M.S."/>
            <person name="Wiseman M.S."/>
            <person name="Pupko T."/>
            <person name="Belcher M.S."/>
            <person name="Sechler A.J."/>
            <person name="Tancos M.A."/>
            <person name="Schroeder B.K."/>
            <person name="Murray T.D."/>
            <person name="Luster D.G."/>
            <person name="Schneider W.L."/>
            <person name="Rogers E."/>
            <person name="Andreote F.D."/>
            <person name="Grunwald N.J."/>
            <person name="Putnam M.L."/>
            <person name="Chang J.H."/>
        </authorList>
    </citation>
    <scope>NUCLEOTIDE SEQUENCE [LARGE SCALE GENOMIC DNA]</scope>
    <source>
        <strain evidence="3 5">AY1D6</strain>
        <strain evidence="2 4">AY1I9</strain>
    </source>
</reference>
<evidence type="ECO:0000313" key="2">
    <source>
        <dbReference type="EMBL" id="PPF16023.1"/>
    </source>
</evidence>
<keyword evidence="1" id="KW-0472">Membrane</keyword>
<accession>A0ABD6WC21</accession>
<keyword evidence="1" id="KW-1133">Transmembrane helix</keyword>
<dbReference type="EMBL" id="PSVT01000005">
    <property type="protein sequence ID" value="PPH78758.1"/>
    <property type="molecule type" value="Genomic_DNA"/>
</dbReference>
<evidence type="ECO:0000313" key="3">
    <source>
        <dbReference type="EMBL" id="PPH78758.1"/>
    </source>
</evidence>
<sequence length="92" mass="9755">MEHHLGPSDVLLVQTIRDSDGDDAPAPATVSGATIVPSRNALEEPGDVARFGQLRVQVLSRLLPAPLALAVLGVWALSAIGGAWILQRRRAR</sequence>
<comment type="caution">
    <text evidence="2">The sequence shown here is derived from an EMBL/GenBank/DDBJ whole genome shotgun (WGS) entry which is preliminary data.</text>
</comment>
<keyword evidence="5" id="KW-1185">Reference proteome</keyword>
<keyword evidence="1" id="KW-0812">Transmembrane</keyword>
<protein>
    <submittedName>
        <fullName evidence="2">Uncharacterized protein</fullName>
    </submittedName>
</protein>
<gene>
    <name evidence="2" type="ORF">C5C04_02130</name>
    <name evidence="3" type="ORF">C5C40_04310</name>
</gene>
<dbReference type="EMBL" id="PSUL01000002">
    <property type="protein sequence ID" value="PPF16023.1"/>
    <property type="molecule type" value="Genomic_DNA"/>
</dbReference>
<dbReference type="KEGG" id="rry:C1O28_03180"/>
<dbReference type="Proteomes" id="UP000239698">
    <property type="component" value="Unassembled WGS sequence"/>
</dbReference>
<dbReference type="GeneID" id="49819453"/>
<dbReference type="Proteomes" id="UP000237881">
    <property type="component" value="Unassembled WGS sequence"/>
</dbReference>
<evidence type="ECO:0000256" key="1">
    <source>
        <dbReference type="SAM" id="Phobius"/>
    </source>
</evidence>